<evidence type="ECO:0000259" key="1">
    <source>
        <dbReference type="PROSITE" id="PS51819"/>
    </source>
</evidence>
<organism evidence="2 3">
    <name type="scientific">Afipia broomeae ATCC 49717</name>
    <dbReference type="NCBI Taxonomy" id="883078"/>
    <lineage>
        <taxon>Bacteria</taxon>
        <taxon>Pseudomonadati</taxon>
        <taxon>Pseudomonadota</taxon>
        <taxon>Alphaproteobacteria</taxon>
        <taxon>Hyphomicrobiales</taxon>
        <taxon>Nitrobacteraceae</taxon>
        <taxon>Afipia</taxon>
    </lineage>
</organism>
<dbReference type="EMBL" id="AGWX01000004">
    <property type="protein sequence ID" value="EKS36731.1"/>
    <property type="molecule type" value="Genomic_DNA"/>
</dbReference>
<dbReference type="PROSITE" id="PS51819">
    <property type="entry name" value="VOC"/>
    <property type="match status" value="2"/>
</dbReference>
<dbReference type="AlphaFoldDB" id="K8P5K5"/>
<dbReference type="InterPro" id="IPR029068">
    <property type="entry name" value="Glyas_Bleomycin-R_OHBP_Dase"/>
</dbReference>
<reference evidence="2 3" key="1">
    <citation type="submission" date="2012-04" db="EMBL/GenBank/DDBJ databases">
        <title>The Genome Sequence of Afipia broomeae ATCC 49717.</title>
        <authorList>
            <consortium name="The Broad Institute Genome Sequencing Platform"/>
            <person name="Earl A."/>
            <person name="Ward D."/>
            <person name="Feldgarden M."/>
            <person name="Gevers D."/>
            <person name="Huys G."/>
            <person name="Walker B."/>
            <person name="Young S.K."/>
            <person name="Zeng Q."/>
            <person name="Gargeya S."/>
            <person name="Fitzgerald M."/>
            <person name="Haas B."/>
            <person name="Abouelleil A."/>
            <person name="Alvarado L."/>
            <person name="Arachchi H.M."/>
            <person name="Berlin A."/>
            <person name="Chapman S.B."/>
            <person name="Goldberg J."/>
            <person name="Griggs A."/>
            <person name="Gujja S."/>
            <person name="Hansen M."/>
            <person name="Howarth C."/>
            <person name="Imamovic A."/>
            <person name="Larimer J."/>
            <person name="McCowen C."/>
            <person name="Montmayeur A."/>
            <person name="Murphy C."/>
            <person name="Neiman D."/>
            <person name="Pearson M."/>
            <person name="Priest M."/>
            <person name="Roberts A."/>
            <person name="Saif S."/>
            <person name="Shea T."/>
            <person name="Sisk P."/>
            <person name="Sykes S."/>
            <person name="Wortman J."/>
            <person name="Nusbaum C."/>
            <person name="Birren B."/>
        </authorList>
    </citation>
    <scope>NUCLEOTIDE SEQUENCE [LARGE SCALE GENOMIC DNA]</scope>
    <source>
        <strain evidence="2 3">ATCC 49717</strain>
    </source>
</reference>
<dbReference type="InterPro" id="IPR004360">
    <property type="entry name" value="Glyas_Fos-R_dOase_dom"/>
</dbReference>
<protein>
    <recommendedName>
        <fullName evidence="1">VOC domain-containing protein</fullName>
    </recommendedName>
</protein>
<dbReference type="Gene3D" id="3.10.180.10">
    <property type="entry name" value="2,3-Dihydroxybiphenyl 1,2-Dioxygenase, domain 1"/>
    <property type="match status" value="2"/>
</dbReference>
<comment type="caution">
    <text evidence="2">The sequence shown here is derived from an EMBL/GenBank/DDBJ whole genome shotgun (WGS) entry which is preliminary data.</text>
</comment>
<evidence type="ECO:0000313" key="3">
    <source>
        <dbReference type="Proteomes" id="UP000001096"/>
    </source>
</evidence>
<keyword evidence="3" id="KW-1185">Reference proteome</keyword>
<proteinExistence type="predicted"/>
<name>K8P5K5_9BRAD</name>
<dbReference type="Pfam" id="PF00903">
    <property type="entry name" value="Glyoxalase"/>
    <property type="match status" value="2"/>
</dbReference>
<dbReference type="InterPro" id="IPR052537">
    <property type="entry name" value="Extradiol_RC_dioxygenase"/>
</dbReference>
<dbReference type="eggNOG" id="COG0346">
    <property type="taxonomic scope" value="Bacteria"/>
</dbReference>
<gene>
    <name evidence="2" type="ORF">HMPREF9695_03149</name>
</gene>
<dbReference type="Proteomes" id="UP000001096">
    <property type="component" value="Unassembled WGS sequence"/>
</dbReference>
<dbReference type="PANTHER" id="PTHR36110">
    <property type="entry name" value="RING-CLEAVING DIOXYGENASE MHQE-RELATED"/>
    <property type="match status" value="1"/>
</dbReference>
<accession>K8P5K5</accession>
<dbReference type="PANTHER" id="PTHR36110:SF2">
    <property type="entry name" value="RING-CLEAVING DIOXYGENASE MHQE-RELATED"/>
    <property type="match status" value="1"/>
</dbReference>
<evidence type="ECO:0000313" key="2">
    <source>
        <dbReference type="EMBL" id="EKS36731.1"/>
    </source>
</evidence>
<dbReference type="PATRIC" id="fig|883078.3.peg.3258"/>
<feature type="domain" description="VOC" evidence="1">
    <location>
        <begin position="179"/>
        <end position="299"/>
    </location>
</feature>
<sequence length="340" mass="36922">MKPLIVFKYASTNIPATEAHTPHFAGEEIMSGIHHVTAIAGNALQNYDFYTRALGLRFVKKTVNFDDPGTYHFYYGDEAGSPGTILTFFPWEGAAPGRGGVGQTQQTAFRVPARSLGYWTHRFIEKGIAHEALEKRFGESVLPFTDSDGMSLALVGVPGAENEAGWSNGDVPAEHAIRGFHGVTLLLDNAARTGAILTDVFGFEESAREGSVIRFKAPGLVTGGLVDIYEAKGFLPGRQGTGSVHHIAFRAKDDADQAGMAKKLIETHGLHPTEQKDRNYFRSVYFREPGGILFEIATDIPGFAVDEPVATLGQDLKLPRFLEAHRKEIEAVLPPLGKAA</sequence>
<dbReference type="HOGENOM" id="CLU_057821_0_0_5"/>
<dbReference type="InterPro" id="IPR037523">
    <property type="entry name" value="VOC_core"/>
</dbReference>
<dbReference type="CDD" id="cd08347">
    <property type="entry name" value="PcpA_C_like"/>
    <property type="match status" value="1"/>
</dbReference>
<dbReference type="SUPFAM" id="SSF54593">
    <property type="entry name" value="Glyoxalase/Bleomycin resistance protein/Dihydroxybiphenyl dioxygenase"/>
    <property type="match status" value="1"/>
</dbReference>
<feature type="domain" description="VOC" evidence="1">
    <location>
        <begin position="32"/>
        <end position="157"/>
    </location>
</feature>